<name>A0A6C0HPK7_9ZZZZ</name>
<reference evidence="1" key="1">
    <citation type="journal article" date="2020" name="Nature">
        <title>Giant virus diversity and host interactions through global metagenomics.</title>
        <authorList>
            <person name="Schulz F."/>
            <person name="Roux S."/>
            <person name="Paez-Espino D."/>
            <person name="Jungbluth S."/>
            <person name="Walsh D.A."/>
            <person name="Denef V.J."/>
            <person name="McMahon K.D."/>
            <person name="Konstantinidis K.T."/>
            <person name="Eloe-Fadrosh E.A."/>
            <person name="Kyrpides N.C."/>
            <person name="Woyke T."/>
        </authorList>
    </citation>
    <scope>NUCLEOTIDE SEQUENCE</scope>
    <source>
        <strain evidence="1">GVMAG-M-3300023184-161</strain>
    </source>
</reference>
<accession>A0A6C0HPK7</accession>
<dbReference type="Pfam" id="PF19068">
    <property type="entry name" value="DUF5764"/>
    <property type="match status" value="1"/>
</dbReference>
<organism evidence="1">
    <name type="scientific">viral metagenome</name>
    <dbReference type="NCBI Taxonomy" id="1070528"/>
    <lineage>
        <taxon>unclassified sequences</taxon>
        <taxon>metagenomes</taxon>
        <taxon>organismal metagenomes</taxon>
    </lineage>
</organism>
<dbReference type="AlphaFoldDB" id="A0A6C0HPK7"/>
<proteinExistence type="predicted"/>
<evidence type="ECO:0000313" key="1">
    <source>
        <dbReference type="EMBL" id="QHT82290.1"/>
    </source>
</evidence>
<protein>
    <submittedName>
        <fullName evidence="1">Uncharacterized protein</fullName>
    </submittedName>
</protein>
<dbReference type="InterPro" id="IPR043913">
    <property type="entry name" value="DUF5764"/>
</dbReference>
<sequence length="300" mass="33920">MDDCSLPSLNESKNEWCIRLNNILTPAIIQGIKSIYDESCQLCATNKESDKYLMTFQTFLTRIPKWNNVIIENERKRIIESCGISYLEDLITCVHIIQLKMLSCIRVGQIQKKIDIDIPPIDTFIHKVYINAARKIYTNVYLFEKNIQPLQIQKHNREIELIIKEVIMNSVRESIPTESILRAYMSETEEIVEQPIKSGGGVGPVNVESVLEPVKVDATPPEIIPSSTESSEIVISKLRFSDNDNAVDIHGNETIIEAPKTIERLDEISNRPTFDSAGDNTEKLKIGGDIIDISSMVTTL</sequence>
<dbReference type="EMBL" id="MN739997">
    <property type="protein sequence ID" value="QHT82290.1"/>
    <property type="molecule type" value="Genomic_DNA"/>
</dbReference>